<dbReference type="PANTHER" id="PTHR46713:SF1">
    <property type="entry name" value="F13M7.16 PROTEIN"/>
    <property type="match status" value="1"/>
</dbReference>
<dbReference type="PANTHER" id="PTHR46713">
    <property type="entry name" value="F13M7.16 PROTEIN"/>
    <property type="match status" value="1"/>
</dbReference>
<comment type="caution">
    <text evidence="3">The sequence shown here is derived from an EMBL/GenBank/DDBJ whole genome shotgun (WGS) entry which is preliminary data.</text>
</comment>
<feature type="region of interest" description="Disordered" evidence="1">
    <location>
        <begin position="186"/>
        <end position="205"/>
    </location>
</feature>
<dbReference type="SUPFAM" id="SSF143503">
    <property type="entry name" value="PUG domain-like"/>
    <property type="match status" value="1"/>
</dbReference>
<dbReference type="SMART" id="SM00580">
    <property type="entry name" value="PUG"/>
    <property type="match status" value="1"/>
</dbReference>
<dbReference type="Pfam" id="PF09409">
    <property type="entry name" value="PUB"/>
    <property type="match status" value="1"/>
</dbReference>
<dbReference type="Proteomes" id="UP001295423">
    <property type="component" value="Unassembled WGS sequence"/>
</dbReference>
<gene>
    <name evidence="3" type="ORF">CYCCA115_LOCUS21112</name>
</gene>
<feature type="domain" description="PUB" evidence="2">
    <location>
        <begin position="268"/>
        <end position="337"/>
    </location>
</feature>
<accession>A0AAD2JMN6</accession>
<evidence type="ECO:0000313" key="3">
    <source>
        <dbReference type="EMBL" id="CAJ1965431.1"/>
    </source>
</evidence>
<proteinExistence type="predicted"/>
<evidence type="ECO:0000259" key="2">
    <source>
        <dbReference type="Pfam" id="PF09409"/>
    </source>
</evidence>
<dbReference type="InterPro" id="IPR018997">
    <property type="entry name" value="PUB_domain"/>
</dbReference>
<organism evidence="3 4">
    <name type="scientific">Cylindrotheca closterium</name>
    <dbReference type="NCBI Taxonomy" id="2856"/>
    <lineage>
        <taxon>Eukaryota</taxon>
        <taxon>Sar</taxon>
        <taxon>Stramenopiles</taxon>
        <taxon>Ochrophyta</taxon>
        <taxon>Bacillariophyta</taxon>
        <taxon>Bacillariophyceae</taxon>
        <taxon>Bacillariophycidae</taxon>
        <taxon>Bacillariales</taxon>
        <taxon>Bacillariaceae</taxon>
        <taxon>Cylindrotheca</taxon>
    </lineage>
</organism>
<keyword evidence="4" id="KW-1185">Reference proteome</keyword>
<dbReference type="InterPro" id="IPR036339">
    <property type="entry name" value="PUB-like_dom_sf"/>
</dbReference>
<dbReference type="AlphaFoldDB" id="A0AAD2JMN6"/>
<reference evidence="3" key="1">
    <citation type="submission" date="2023-08" db="EMBL/GenBank/DDBJ databases">
        <authorList>
            <person name="Audoor S."/>
            <person name="Bilcke G."/>
        </authorList>
    </citation>
    <scope>NUCLEOTIDE SEQUENCE</scope>
</reference>
<dbReference type="Gene3D" id="1.20.58.2190">
    <property type="match status" value="1"/>
</dbReference>
<sequence>MELRKCEELVNELSGLYESLRKASKIKEELLPKLKGVNGEALEGAETDADDSTDAAKTNPPHSLANAVELIHHVQKILQELEPKMDKFQKRLDEKDPISGNPRYGEKTQQRVTYILHIYNSVKQYVPDDRISAAEGTVTNSTDVLLDNPLRLLEKQYLKEQEEHKMQIELEEKQAIEEQTKIAEDERRRQFEAEQKQKQQKEEEERVLREERERLHQQAEQVRQERAVQHRQEQEWFESIQKGPEGVKHYLEKLKQSTSDQPALVHTKAVESLYRIFQQINAHPEETKFRRIRRDHEQFVEDVGRHGGGIEVLIAAGFVLGAIDDVPCYLSIEPNIEKDMDGWSKWFDVNKATFEVLEEAVQNLKSTK</sequence>
<dbReference type="CDD" id="cd09212">
    <property type="entry name" value="PUB"/>
    <property type="match status" value="1"/>
</dbReference>
<name>A0AAD2JMN6_9STRA</name>
<dbReference type="EMBL" id="CAKOGP040002202">
    <property type="protein sequence ID" value="CAJ1965431.1"/>
    <property type="molecule type" value="Genomic_DNA"/>
</dbReference>
<evidence type="ECO:0000313" key="4">
    <source>
        <dbReference type="Proteomes" id="UP001295423"/>
    </source>
</evidence>
<protein>
    <recommendedName>
        <fullName evidence="2">PUB domain-containing protein</fullName>
    </recommendedName>
</protein>
<evidence type="ECO:0000256" key="1">
    <source>
        <dbReference type="SAM" id="MobiDB-lite"/>
    </source>
</evidence>